<keyword evidence="3" id="KW-1185">Reference proteome</keyword>
<reference evidence="2 3" key="1">
    <citation type="submission" date="2019-10" db="EMBL/GenBank/DDBJ databases">
        <title>Genome sequence of Azospirillum melinis.</title>
        <authorList>
            <person name="Ambrosini A."/>
            <person name="Sant'Anna F.H."/>
            <person name="Cassan F.D."/>
            <person name="Souza E.M."/>
            <person name="Passaglia L.M.P."/>
        </authorList>
    </citation>
    <scope>NUCLEOTIDE SEQUENCE [LARGE SCALE GENOMIC DNA]</scope>
    <source>
        <strain evidence="2 3">TMCY0552</strain>
    </source>
</reference>
<name>A0ABX2K8M6_9PROT</name>
<organism evidence="2 3">
    <name type="scientific">Azospirillum melinis</name>
    <dbReference type="NCBI Taxonomy" id="328839"/>
    <lineage>
        <taxon>Bacteria</taxon>
        <taxon>Pseudomonadati</taxon>
        <taxon>Pseudomonadota</taxon>
        <taxon>Alphaproteobacteria</taxon>
        <taxon>Rhodospirillales</taxon>
        <taxon>Azospirillaceae</taxon>
        <taxon>Azospirillum</taxon>
    </lineage>
</organism>
<sequence length="68" mass="7545">MPRPGSPDTVEGSRMEGLCEADYASASFCRLDGHQLSVVRRRPSGRFSRSRHSPPTWCAPERPMRAAS</sequence>
<dbReference type="Proteomes" id="UP000605086">
    <property type="component" value="Unassembled WGS sequence"/>
</dbReference>
<evidence type="ECO:0000313" key="2">
    <source>
        <dbReference type="EMBL" id="NUA97685.1"/>
    </source>
</evidence>
<accession>A0ABX2K8M6</accession>
<proteinExistence type="predicted"/>
<evidence type="ECO:0000313" key="3">
    <source>
        <dbReference type="Proteomes" id="UP000605086"/>
    </source>
</evidence>
<dbReference type="EMBL" id="WHOS01000001">
    <property type="protein sequence ID" value="NUA97685.1"/>
    <property type="molecule type" value="Genomic_DNA"/>
</dbReference>
<feature type="region of interest" description="Disordered" evidence="1">
    <location>
        <begin position="42"/>
        <end position="68"/>
    </location>
</feature>
<evidence type="ECO:0000256" key="1">
    <source>
        <dbReference type="SAM" id="MobiDB-lite"/>
    </source>
</evidence>
<comment type="caution">
    <text evidence="2">The sequence shown here is derived from an EMBL/GenBank/DDBJ whole genome shotgun (WGS) entry which is preliminary data.</text>
</comment>
<gene>
    <name evidence="2" type="ORF">GBZ48_00160</name>
</gene>
<protein>
    <submittedName>
        <fullName evidence="2">Uncharacterized protein</fullName>
    </submittedName>
</protein>
<feature type="compositionally biased region" description="Basic residues" evidence="1">
    <location>
        <begin position="42"/>
        <end position="52"/>
    </location>
</feature>